<organism evidence="9 10">
    <name type="scientific">Belliella baltica (strain DSM 15883 / CIP 108006 / LMG 21964 / BA134)</name>
    <dbReference type="NCBI Taxonomy" id="866536"/>
    <lineage>
        <taxon>Bacteria</taxon>
        <taxon>Pseudomonadati</taxon>
        <taxon>Bacteroidota</taxon>
        <taxon>Cytophagia</taxon>
        <taxon>Cytophagales</taxon>
        <taxon>Cyclobacteriaceae</taxon>
        <taxon>Belliella</taxon>
    </lineage>
</organism>
<dbReference type="PROSITE" id="PS00178">
    <property type="entry name" value="AA_TRNA_LIGASE_I"/>
    <property type="match status" value="1"/>
</dbReference>
<dbReference type="EMBL" id="CP003281">
    <property type="protein sequence ID" value="AFL85609.1"/>
    <property type="molecule type" value="Genomic_DNA"/>
</dbReference>
<dbReference type="GO" id="GO:0006424">
    <property type="term" value="P:glutamyl-tRNA aminoacylation"/>
    <property type="evidence" value="ECO:0007669"/>
    <property type="project" value="TreeGrafter"/>
</dbReference>
<evidence type="ECO:0000259" key="8">
    <source>
        <dbReference type="Pfam" id="PF00749"/>
    </source>
</evidence>
<dbReference type="RefSeq" id="WP_014773554.1">
    <property type="nucleotide sequence ID" value="NC_018010.1"/>
</dbReference>
<evidence type="ECO:0000256" key="5">
    <source>
        <dbReference type="ARBA" id="ARBA00022840"/>
    </source>
</evidence>
<accession>I3Z8P1</accession>
<keyword evidence="6 7" id="KW-0030">Aminoacyl-tRNA synthetase</keyword>
<protein>
    <submittedName>
        <fullName evidence="9">Glutamyl-or glutaminyl-tRNA synthetase</fullName>
    </submittedName>
</protein>
<dbReference type="STRING" id="866536.Belba_3092"/>
<evidence type="ECO:0000256" key="3">
    <source>
        <dbReference type="ARBA" id="ARBA00022741"/>
    </source>
</evidence>
<dbReference type="PANTHER" id="PTHR43311:SF1">
    <property type="entry name" value="GLUTAMYL-Q TRNA(ASP) SYNTHETASE"/>
    <property type="match status" value="1"/>
</dbReference>
<reference evidence="10" key="1">
    <citation type="submission" date="2012-06" db="EMBL/GenBank/DDBJ databases">
        <title>The complete genome of Belliella baltica DSM 15883.</title>
        <authorList>
            <person name="Lucas S."/>
            <person name="Copeland A."/>
            <person name="Lapidus A."/>
            <person name="Goodwin L."/>
            <person name="Pitluck S."/>
            <person name="Peters L."/>
            <person name="Mikhailova N."/>
            <person name="Davenport K."/>
            <person name="Kyrpides N."/>
            <person name="Mavromatis K."/>
            <person name="Pagani I."/>
            <person name="Ivanova N."/>
            <person name="Ovchinnikova G."/>
            <person name="Zeytun A."/>
            <person name="Detter J.C."/>
            <person name="Han C."/>
            <person name="Land M."/>
            <person name="Hauser L."/>
            <person name="Markowitz V."/>
            <person name="Cheng J.-F."/>
            <person name="Hugenholtz P."/>
            <person name="Woyke T."/>
            <person name="Wu D."/>
            <person name="Tindall B."/>
            <person name="Pomrenke H."/>
            <person name="Brambilla E."/>
            <person name="Klenk H.-P."/>
            <person name="Eisen J.A."/>
        </authorList>
    </citation>
    <scope>NUCLEOTIDE SEQUENCE [LARGE SCALE GENOMIC DNA]</scope>
    <source>
        <strain evidence="10">DSM 15883 / CIP 108006 / LMG 21964 / BA134</strain>
    </source>
</reference>
<dbReference type="InterPro" id="IPR020058">
    <property type="entry name" value="Glu/Gln-tRNA-synth_Ib_cat-dom"/>
</dbReference>
<keyword evidence="7" id="KW-0648">Protein biosynthesis</keyword>
<dbReference type="HOGENOM" id="CLU_015768_0_3_10"/>
<evidence type="ECO:0000256" key="7">
    <source>
        <dbReference type="RuleBase" id="RU363037"/>
    </source>
</evidence>
<comment type="similarity">
    <text evidence="7">Belongs to the class-I aminoacyl-tRNA synthetase family.</text>
</comment>
<evidence type="ECO:0000313" key="9">
    <source>
        <dbReference type="EMBL" id="AFL85609.1"/>
    </source>
</evidence>
<name>I3Z8P1_BELBD</name>
<evidence type="ECO:0000256" key="6">
    <source>
        <dbReference type="ARBA" id="ARBA00023146"/>
    </source>
</evidence>
<dbReference type="InterPro" id="IPR014729">
    <property type="entry name" value="Rossmann-like_a/b/a_fold"/>
</dbReference>
<feature type="domain" description="Glutamyl/glutaminyl-tRNA synthetase class Ib catalytic" evidence="8">
    <location>
        <begin position="7"/>
        <end position="282"/>
    </location>
</feature>
<dbReference type="Proteomes" id="UP000006050">
    <property type="component" value="Chromosome"/>
</dbReference>
<proteinExistence type="inferred from homology"/>
<dbReference type="GO" id="GO:0004818">
    <property type="term" value="F:glutamate-tRNA ligase activity"/>
    <property type="evidence" value="ECO:0007669"/>
    <property type="project" value="TreeGrafter"/>
</dbReference>
<dbReference type="PANTHER" id="PTHR43311">
    <property type="entry name" value="GLUTAMATE--TRNA LIGASE"/>
    <property type="match status" value="1"/>
</dbReference>
<dbReference type="InterPro" id="IPR049940">
    <property type="entry name" value="GluQ/Sye"/>
</dbReference>
<evidence type="ECO:0000256" key="1">
    <source>
        <dbReference type="ARBA" id="ARBA00022598"/>
    </source>
</evidence>
<dbReference type="Pfam" id="PF00749">
    <property type="entry name" value="tRNA-synt_1c"/>
    <property type="match status" value="1"/>
</dbReference>
<dbReference type="SUPFAM" id="SSF52374">
    <property type="entry name" value="Nucleotidylyl transferase"/>
    <property type="match status" value="1"/>
</dbReference>
<dbReference type="InterPro" id="IPR001412">
    <property type="entry name" value="aa-tRNA-synth_I_CS"/>
</dbReference>
<keyword evidence="4" id="KW-0862">Zinc</keyword>
<dbReference type="GO" id="GO:0005829">
    <property type="term" value="C:cytosol"/>
    <property type="evidence" value="ECO:0007669"/>
    <property type="project" value="TreeGrafter"/>
</dbReference>
<dbReference type="KEGG" id="bbd:Belba_3092"/>
<keyword evidence="1 7" id="KW-0436">Ligase</keyword>
<dbReference type="GO" id="GO:0005524">
    <property type="term" value="F:ATP binding"/>
    <property type="evidence" value="ECO:0007669"/>
    <property type="project" value="UniProtKB-KW"/>
</dbReference>
<evidence type="ECO:0000313" key="10">
    <source>
        <dbReference type="Proteomes" id="UP000006050"/>
    </source>
</evidence>
<keyword evidence="5 7" id="KW-0067">ATP-binding</keyword>
<evidence type="ECO:0000256" key="2">
    <source>
        <dbReference type="ARBA" id="ARBA00022723"/>
    </source>
</evidence>
<dbReference type="InterPro" id="IPR000924">
    <property type="entry name" value="Glu/Gln-tRNA-synth"/>
</dbReference>
<keyword evidence="3 7" id="KW-0547">Nucleotide-binding</keyword>
<dbReference type="OrthoDB" id="9807503at2"/>
<dbReference type="PATRIC" id="fig|866536.3.peg.3194"/>
<gene>
    <name evidence="9" type="ordered locus">Belba_3092</name>
</gene>
<dbReference type="AlphaFoldDB" id="I3Z8P1"/>
<dbReference type="eggNOG" id="COG0008">
    <property type="taxonomic scope" value="Bacteria"/>
</dbReference>
<keyword evidence="10" id="KW-1185">Reference proteome</keyword>
<keyword evidence="2" id="KW-0479">Metal-binding</keyword>
<evidence type="ECO:0000256" key="4">
    <source>
        <dbReference type="ARBA" id="ARBA00022833"/>
    </source>
</evidence>
<dbReference type="Gene3D" id="3.40.50.620">
    <property type="entry name" value="HUPs"/>
    <property type="match status" value="1"/>
</dbReference>
<dbReference type="PRINTS" id="PR00987">
    <property type="entry name" value="TRNASYNTHGLU"/>
</dbReference>
<sequence>MDKFKLTRFAPTPSGFLHLGNIYSFLITKVLAEKYGAKILLRIDDLDHKRTKKKYIQDIFDSLDFMELDYDLGPSDLKDFKKNFSCFKRSSLYDKHIKRLVEKKSVFVCDCSRNKIEKMNPKGFYTGFCKKRKLPFETPESALRIDTPVNQKIKIQTLGGLQESEIPRILRDFVIKKKDGNPAYQLQSIIDDIHFGVDLIVRGNDLWGSSLAQTYLASQLDKNEFSQITFHHHDLILGKKKQKLSKSMGDTSLQFLRKSGMKKEGVFELIGQMTGHSKKIKNLEDFSKSYLKTIEKPKIK</sequence>